<dbReference type="EMBL" id="PP848851">
    <property type="protein sequence ID" value="XCG96881.1"/>
    <property type="molecule type" value="Genomic_DNA"/>
</dbReference>
<accession>A0AAU8EEM7</accession>
<proteinExistence type="predicted"/>
<name>A0AAU8EEM7_9VIRU</name>
<organism evidence="1">
    <name type="scientific">Klebsiella phage vB_Kpn2-P2</name>
    <dbReference type="NCBI Taxonomy" id="3230849"/>
    <lineage>
        <taxon>Viruses</taxon>
    </lineage>
</organism>
<evidence type="ECO:0000313" key="1">
    <source>
        <dbReference type="EMBL" id="XCG96881.1"/>
    </source>
</evidence>
<reference evidence="1" key="1">
    <citation type="submission" date="2024-05" db="EMBL/GenBank/DDBJ databases">
        <authorList>
            <person name="Ferriol-Gonzalez C."/>
            <person name="Concha-Eloko R."/>
            <person name="Bernabeu-Gimeno M."/>
            <person name="Fernandez-Cuenca F."/>
            <person name="Canada-Garcia J.E."/>
            <person name="Garcia-Cobos S."/>
            <person name="Sanjuan R."/>
            <person name="Domingo-Calap P."/>
        </authorList>
    </citation>
    <scope>NUCLEOTIDE SEQUENCE</scope>
</reference>
<sequence>MDKFPQAIKDVPQWAVCGFKNNGSSDKQPYVWDNELGNMVPLRKDGNERHPPNLHLLMDFESVQQCIKYYNMNGHSLMAGFYLMPSDPFCCIDMDIKQEWDAETIQKAGARYEQIVRSFHSYTEISRSGNGLHLWVYALPQEGKRRDGVEIYTQYRFMICTGNHWNISPLEVAGKPGHESETYIAELLYNMRSQMNGVSLLDGFEMVELTEEEYENDPYAIKDEDLYIKACEASNGNLFRQLWDGRYLNGDVNYDIGERAFPSQSEAEFALVDIIAFYTKYNFQVRRMFYMSKMGDRYFDERRAMHDKVKKPYHLDRMIKRRRMDEQVSNMEREAIMQANIQRTLEQKQKQYEASLPAPAPSEFLATDGNYTIEADGGLDWPPGAAGELARYMFAISLRPVKDIAILSTLALLSGVCGKAWNTHTRGGLNNYFVLVARSGLGKDAFRSNIQNVLQTVEMFGGKDGTQLFGARSFLDTARYGSEQALMKSVIVADGAMDRLSFVHYMDEIADFFKGIATGYGKAPELQHAMLTLYNQSSFYSRADGFKYSNKENNHVGGRLAAYSLAGECTPDEFYSTVTQDMLSGGFISRLTIWDCDVLRPLENKNAVQPMPEGLLRGLGELITQAVKLHAGTEPCTVKLDHEAGEAYDNLDVEINKLLNGVNGNIETDEVVRQAHNRRAFKILKIACLLAVADNCYNPEVTMRHFEWASTFINTSNERIIKKHKQGLIGSDDINCDRLVLSKIKSLIEKCNGRDQANYPLLTQNFVLTKSDLRAHTINLAAFSKGRSKKEMFENAVRSVIDLGAMQPLSRAELQNPPYTDGLSKPFSGTAYRIDLVKVDQLIENM</sequence>
<gene>
    <name evidence="1" type="ORF">vBKpn2P2_33</name>
</gene>
<protein>
    <submittedName>
        <fullName evidence="1">DNA primase</fullName>
    </submittedName>
</protein>